<dbReference type="RefSeq" id="WP_155305747.1">
    <property type="nucleotide sequence ID" value="NZ_AP021875.1"/>
</dbReference>
<accession>A0A5K7Z865</accession>
<evidence type="ECO:0000256" key="2">
    <source>
        <dbReference type="ARBA" id="ARBA00022692"/>
    </source>
</evidence>
<keyword evidence="5" id="KW-0472">Membrane</keyword>
<evidence type="ECO:0000256" key="1">
    <source>
        <dbReference type="ARBA" id="ARBA00004167"/>
    </source>
</evidence>
<reference evidence="7 8" key="1">
    <citation type="submission" date="2019-11" db="EMBL/GenBank/DDBJ databases">
        <title>Comparative genomics of hydrocarbon-degrading Desulfosarcina strains.</title>
        <authorList>
            <person name="Watanabe M."/>
            <person name="Kojima H."/>
            <person name="Fukui M."/>
        </authorList>
    </citation>
    <scope>NUCLEOTIDE SEQUENCE [LARGE SCALE GENOMIC DNA]</scope>
    <source>
        <strain evidence="7 8">PP31</strain>
    </source>
</reference>
<proteinExistence type="predicted"/>
<dbReference type="InterPro" id="IPR028994">
    <property type="entry name" value="Integrin_alpha_N"/>
</dbReference>
<dbReference type="SUPFAM" id="SSF69318">
    <property type="entry name" value="Integrin alpha N-terminal domain"/>
    <property type="match status" value="3"/>
</dbReference>
<evidence type="ECO:0000256" key="3">
    <source>
        <dbReference type="ARBA" id="ARBA00022729"/>
    </source>
</evidence>
<protein>
    <recommendedName>
        <fullName evidence="9">VCBS repeat-containing protein</fullName>
    </recommendedName>
</protein>
<keyword evidence="3" id="KW-0732">Signal</keyword>
<dbReference type="GO" id="GO:0016020">
    <property type="term" value="C:membrane"/>
    <property type="evidence" value="ECO:0007669"/>
    <property type="project" value="UniProtKB-SubCell"/>
</dbReference>
<dbReference type="KEGG" id="dwd:DSCW_43670"/>
<comment type="subcellular location">
    <subcellularLocation>
        <location evidence="1">Membrane</location>
        <topology evidence="1">Single-pass membrane protein</topology>
    </subcellularLocation>
</comment>
<sequence>MVGRLFPIFLLAFGLIWTSCGGGGVSGSGQVSSSGTSSGSSTGGERNPVCTAGVSDGEVQRPVWVANLSGQTSWFASPVVADLDDDGENELIAAYYSLYAFTPDGDLIDKADGNGSRVYAPHVVADMEGDGIMDIVCGQGRHVYAYEWINHQFSLKSGWPQDTTCSGSSPEVRGLAAADLDGNGSIEIIATTTQTLATYQGGAQVFVWSADGNLYQPDGLAYDAWPRYNNRTGEGGDADRNEMGHSGYGCYGLNVAVGNIDDDAQQEITVTYDNHHIQAFDPDGEAIDASSWFTNRSSEYSGARLTWGQFIRWYDPDVEEDHYHLHTGTWPNPSWTEWLQWTASPPHVADLDLDGENEVIGMPNVERNIPYETQAYAVVVLEGAYGDGSRSAMRKPGWEMPPRGDFPIEVDGWYPPAGVPAAAIVDLQGDARKEIVVSLNDGFMSCFDSDASMIWRYNYTHGKTIMYASEPVVADLNRDGSPEVVFSTFGDPDVSDSGRLVILGADGSQLYDIALPDPGYNGNGNGAPAAPTVADLDGDGQLEIMVQTFDHGMDIFSVPGSGCDCLLWTTARGGPLRMGQPNGID</sequence>
<gene>
    <name evidence="7" type="ORF">DSCW_43670</name>
</gene>
<evidence type="ECO:0000256" key="4">
    <source>
        <dbReference type="ARBA" id="ARBA00022989"/>
    </source>
</evidence>
<organism evidence="7 8">
    <name type="scientific">Desulfosarcina widdelii</name>
    <dbReference type="NCBI Taxonomy" id="947919"/>
    <lineage>
        <taxon>Bacteria</taxon>
        <taxon>Pseudomonadati</taxon>
        <taxon>Thermodesulfobacteriota</taxon>
        <taxon>Desulfobacteria</taxon>
        <taxon>Desulfobacterales</taxon>
        <taxon>Desulfosarcinaceae</taxon>
        <taxon>Desulfosarcina</taxon>
    </lineage>
</organism>
<feature type="region of interest" description="Disordered" evidence="6">
    <location>
        <begin position="28"/>
        <end position="53"/>
    </location>
</feature>
<dbReference type="EMBL" id="AP021875">
    <property type="protein sequence ID" value="BBO76950.1"/>
    <property type="molecule type" value="Genomic_DNA"/>
</dbReference>
<keyword evidence="2" id="KW-0812">Transmembrane</keyword>
<evidence type="ECO:0000313" key="7">
    <source>
        <dbReference type="EMBL" id="BBO76950.1"/>
    </source>
</evidence>
<evidence type="ECO:0000313" key="8">
    <source>
        <dbReference type="Proteomes" id="UP000427769"/>
    </source>
</evidence>
<evidence type="ECO:0000256" key="5">
    <source>
        <dbReference type="ARBA" id="ARBA00023136"/>
    </source>
</evidence>
<dbReference type="PROSITE" id="PS51257">
    <property type="entry name" value="PROKAR_LIPOPROTEIN"/>
    <property type="match status" value="1"/>
</dbReference>
<dbReference type="PANTHER" id="PTHR21419:SF23">
    <property type="entry name" value="PROTEIN DEFECTIVE IN EXINE FORMATION 1"/>
    <property type="match status" value="1"/>
</dbReference>
<keyword evidence="4" id="KW-1133">Transmembrane helix</keyword>
<dbReference type="InterPro" id="IPR045232">
    <property type="entry name" value="FAM234"/>
</dbReference>
<feature type="compositionally biased region" description="Low complexity" evidence="6">
    <location>
        <begin position="28"/>
        <end position="44"/>
    </location>
</feature>
<dbReference type="Proteomes" id="UP000427769">
    <property type="component" value="Chromosome"/>
</dbReference>
<dbReference type="OrthoDB" id="5420232at2"/>
<dbReference type="PANTHER" id="PTHR21419">
    <property type="match status" value="1"/>
</dbReference>
<dbReference type="InterPro" id="IPR013517">
    <property type="entry name" value="FG-GAP"/>
</dbReference>
<name>A0A5K7Z865_9BACT</name>
<keyword evidence="8" id="KW-1185">Reference proteome</keyword>
<dbReference type="Pfam" id="PF13517">
    <property type="entry name" value="FG-GAP_3"/>
    <property type="match status" value="2"/>
</dbReference>
<dbReference type="AlphaFoldDB" id="A0A5K7Z865"/>
<evidence type="ECO:0008006" key="9">
    <source>
        <dbReference type="Google" id="ProtNLM"/>
    </source>
</evidence>
<evidence type="ECO:0000256" key="6">
    <source>
        <dbReference type="SAM" id="MobiDB-lite"/>
    </source>
</evidence>